<feature type="compositionally biased region" description="Basic and acidic residues" evidence="1">
    <location>
        <begin position="13"/>
        <end position="24"/>
    </location>
</feature>
<reference evidence="2 3" key="1">
    <citation type="journal article" date="2016" name="Genome Biol. Evol.">
        <title>Divergent and convergent evolution of fungal pathogenicity.</title>
        <authorList>
            <person name="Shang Y."/>
            <person name="Xiao G."/>
            <person name="Zheng P."/>
            <person name="Cen K."/>
            <person name="Zhan S."/>
            <person name="Wang C."/>
        </authorList>
    </citation>
    <scope>NUCLEOTIDE SEQUENCE [LARGE SCALE GENOMIC DNA]</scope>
    <source>
        <strain evidence="2 3">ARSEF 7405</strain>
    </source>
</reference>
<protein>
    <submittedName>
        <fullName evidence="2">Uncharacterized protein</fullName>
    </submittedName>
</protein>
<dbReference type="Proteomes" id="UP000242877">
    <property type="component" value="Unassembled WGS sequence"/>
</dbReference>
<proteinExistence type="predicted"/>
<evidence type="ECO:0000256" key="1">
    <source>
        <dbReference type="SAM" id="MobiDB-lite"/>
    </source>
</evidence>
<comment type="caution">
    <text evidence="2">The sequence shown here is derived from an EMBL/GenBank/DDBJ whole genome shotgun (WGS) entry which is preliminary data.</text>
</comment>
<gene>
    <name evidence="2" type="ORF">AAP_06238</name>
</gene>
<name>A0A167UY91_9EURO</name>
<evidence type="ECO:0000313" key="2">
    <source>
        <dbReference type="EMBL" id="KZZ86768.1"/>
    </source>
</evidence>
<accession>A0A167UY91</accession>
<keyword evidence="3" id="KW-1185">Reference proteome</keyword>
<dbReference type="EMBL" id="AZGZ01000048">
    <property type="protein sequence ID" value="KZZ86768.1"/>
    <property type="molecule type" value="Genomic_DNA"/>
</dbReference>
<evidence type="ECO:0000313" key="3">
    <source>
        <dbReference type="Proteomes" id="UP000242877"/>
    </source>
</evidence>
<dbReference type="VEuPathDB" id="FungiDB:AAP_06238"/>
<organism evidence="2 3">
    <name type="scientific">Ascosphaera apis ARSEF 7405</name>
    <dbReference type="NCBI Taxonomy" id="392613"/>
    <lineage>
        <taxon>Eukaryota</taxon>
        <taxon>Fungi</taxon>
        <taxon>Dikarya</taxon>
        <taxon>Ascomycota</taxon>
        <taxon>Pezizomycotina</taxon>
        <taxon>Eurotiomycetes</taxon>
        <taxon>Eurotiomycetidae</taxon>
        <taxon>Onygenales</taxon>
        <taxon>Ascosphaeraceae</taxon>
        <taxon>Ascosphaera</taxon>
    </lineage>
</organism>
<feature type="region of interest" description="Disordered" evidence="1">
    <location>
        <begin position="1"/>
        <end position="73"/>
    </location>
</feature>
<sequence>MIRAGTLNLTPPPRRESLKPDRCLGKPHSPCNAPSAKRMNSTAGNNHGALPGPRPITKIAPPRPPRPSEDPILPGRAQYRMFVDHTQLSKPPAQAQTFRTRSEKRAPPITVSMQKPLPPLPVSSVIPRGYRALRTCFHPFRRTYPRARFRQGYRRSKNRINCEKKKAGLKTVLASVKNKSKTTLQNIHNSARCGMRQSRSPTPDFF</sequence>
<dbReference type="AlphaFoldDB" id="A0A167UY91"/>